<feature type="transmembrane region" description="Helical" evidence="9">
    <location>
        <begin position="293"/>
        <end position="313"/>
    </location>
</feature>
<comment type="subcellular location">
    <subcellularLocation>
        <location evidence="1">Cell membrane</location>
        <topology evidence="1">Multi-pass membrane protein</topology>
    </subcellularLocation>
</comment>
<evidence type="ECO:0000256" key="1">
    <source>
        <dbReference type="ARBA" id="ARBA00004651"/>
    </source>
</evidence>
<organism evidence="10 11">
    <name type="scientific">Rubripirellula lacrimiformis</name>
    <dbReference type="NCBI Taxonomy" id="1930273"/>
    <lineage>
        <taxon>Bacteria</taxon>
        <taxon>Pseudomonadati</taxon>
        <taxon>Planctomycetota</taxon>
        <taxon>Planctomycetia</taxon>
        <taxon>Pirellulales</taxon>
        <taxon>Pirellulaceae</taxon>
        <taxon>Rubripirellula</taxon>
    </lineage>
</organism>
<dbReference type="InterPro" id="IPR019127">
    <property type="entry name" value="Exosortase"/>
</dbReference>
<evidence type="ECO:0000256" key="4">
    <source>
        <dbReference type="ARBA" id="ARBA00022692"/>
    </source>
</evidence>
<gene>
    <name evidence="10" type="ORF">K227x_47060</name>
</gene>
<dbReference type="NCBIfam" id="TIGR02602">
    <property type="entry name" value="8TM_EpsH"/>
    <property type="match status" value="1"/>
</dbReference>
<keyword evidence="3" id="KW-0645">Protease</keyword>
<dbReference type="InterPro" id="IPR013426">
    <property type="entry name" value="EpsH-like"/>
</dbReference>
<feature type="transmembrane region" description="Helical" evidence="9">
    <location>
        <begin position="81"/>
        <end position="97"/>
    </location>
</feature>
<feature type="transmembrane region" description="Helical" evidence="9">
    <location>
        <begin position="253"/>
        <end position="273"/>
    </location>
</feature>
<dbReference type="Pfam" id="PF09721">
    <property type="entry name" value="Exosortase_EpsH"/>
    <property type="match status" value="1"/>
</dbReference>
<dbReference type="GO" id="GO:0005886">
    <property type="term" value="C:plasma membrane"/>
    <property type="evidence" value="ECO:0007669"/>
    <property type="project" value="UniProtKB-SubCell"/>
</dbReference>
<keyword evidence="2" id="KW-1003">Cell membrane</keyword>
<dbReference type="InterPro" id="IPR026392">
    <property type="entry name" value="Exo/Archaeosortase_dom"/>
</dbReference>
<feature type="transmembrane region" description="Helical" evidence="9">
    <location>
        <begin position="221"/>
        <end position="241"/>
    </location>
</feature>
<evidence type="ECO:0000256" key="6">
    <source>
        <dbReference type="ARBA" id="ARBA00022989"/>
    </source>
</evidence>
<dbReference type="EMBL" id="CP036525">
    <property type="protein sequence ID" value="QDT06297.1"/>
    <property type="molecule type" value="Genomic_DNA"/>
</dbReference>
<dbReference type="NCBIfam" id="TIGR04178">
    <property type="entry name" value="exo_archaeo"/>
    <property type="match status" value="1"/>
</dbReference>
<proteinExistence type="predicted"/>
<feature type="compositionally biased region" description="Basic and acidic residues" evidence="8">
    <location>
        <begin position="23"/>
        <end position="33"/>
    </location>
</feature>
<dbReference type="AlphaFoldDB" id="A0A517NGP0"/>
<evidence type="ECO:0000313" key="11">
    <source>
        <dbReference type="Proteomes" id="UP000318538"/>
    </source>
</evidence>
<evidence type="ECO:0000256" key="7">
    <source>
        <dbReference type="ARBA" id="ARBA00023136"/>
    </source>
</evidence>
<dbReference type="GO" id="GO:0006508">
    <property type="term" value="P:proteolysis"/>
    <property type="evidence" value="ECO:0007669"/>
    <property type="project" value="UniProtKB-KW"/>
</dbReference>
<keyword evidence="11" id="KW-1185">Reference proteome</keyword>
<protein>
    <submittedName>
        <fullName evidence="10">Transmembrane exosortase (Exosortase_EpsH)</fullName>
    </submittedName>
</protein>
<feature type="transmembrane region" description="Helical" evidence="9">
    <location>
        <begin position="44"/>
        <end position="65"/>
    </location>
</feature>
<evidence type="ECO:0000256" key="9">
    <source>
        <dbReference type="SAM" id="Phobius"/>
    </source>
</evidence>
<keyword evidence="5" id="KW-0378">Hydrolase</keyword>
<keyword evidence="7 9" id="KW-0472">Membrane</keyword>
<evidence type="ECO:0000256" key="5">
    <source>
        <dbReference type="ARBA" id="ARBA00022801"/>
    </source>
</evidence>
<evidence type="ECO:0000313" key="10">
    <source>
        <dbReference type="EMBL" id="QDT06297.1"/>
    </source>
</evidence>
<evidence type="ECO:0000256" key="8">
    <source>
        <dbReference type="SAM" id="MobiDB-lite"/>
    </source>
</evidence>
<dbReference type="Proteomes" id="UP000318538">
    <property type="component" value="Chromosome"/>
</dbReference>
<accession>A0A517NGP0</accession>
<evidence type="ECO:0000256" key="2">
    <source>
        <dbReference type="ARBA" id="ARBA00022475"/>
    </source>
</evidence>
<reference evidence="10 11" key="1">
    <citation type="submission" date="2019-02" db="EMBL/GenBank/DDBJ databases">
        <title>Deep-cultivation of Planctomycetes and their phenomic and genomic characterization uncovers novel biology.</title>
        <authorList>
            <person name="Wiegand S."/>
            <person name="Jogler M."/>
            <person name="Boedeker C."/>
            <person name="Pinto D."/>
            <person name="Vollmers J."/>
            <person name="Rivas-Marin E."/>
            <person name="Kohn T."/>
            <person name="Peeters S.H."/>
            <person name="Heuer A."/>
            <person name="Rast P."/>
            <person name="Oberbeckmann S."/>
            <person name="Bunk B."/>
            <person name="Jeske O."/>
            <person name="Meyerdierks A."/>
            <person name="Storesund J.E."/>
            <person name="Kallscheuer N."/>
            <person name="Luecker S."/>
            <person name="Lage O.M."/>
            <person name="Pohl T."/>
            <person name="Merkel B.J."/>
            <person name="Hornburger P."/>
            <person name="Mueller R.-W."/>
            <person name="Bruemmer F."/>
            <person name="Labrenz M."/>
            <person name="Spormann A.M."/>
            <person name="Op den Camp H."/>
            <person name="Overmann J."/>
            <person name="Amann R."/>
            <person name="Jetten M.S.M."/>
            <person name="Mascher T."/>
            <person name="Medema M.H."/>
            <person name="Devos D.P."/>
            <person name="Kaster A.-K."/>
            <person name="Ovreas L."/>
            <person name="Rohde M."/>
            <person name="Galperin M.Y."/>
            <person name="Jogler C."/>
        </authorList>
    </citation>
    <scope>NUCLEOTIDE SEQUENCE [LARGE SCALE GENOMIC DNA]</scope>
    <source>
        <strain evidence="10 11">K22_7</strain>
    </source>
</reference>
<sequence>MARRRKKVRPTIAIDQRAFAGESEPRSRSKKTEASPLCRPSPMAWVASHGVFLFVLLAAMAYAYWPTLQWVAENWIREPDYSHGWIVLPLALSIALARRDSFPGISSGGVCWSGLWLVGFAIAVRVVGRLIYADFMDAWSFVFLIGGCVWVVFGRAALVWSIPAIAFLFFAIPIPYQAESLLSFQLQGVATAISTAGLRVIGQPAVAEGHLIWVGAEKLNIEPACSGLRIFVGLMATAYYFAAVSARNWGDRLVLILSVIPVALVANSTRIVATGWLYQWTQSADLRHAIHDYSGLLMIPLGFALMYAVYWYWSTVYRPLEQVVARDFLQPA</sequence>
<dbReference type="GO" id="GO:0008233">
    <property type="term" value="F:peptidase activity"/>
    <property type="evidence" value="ECO:0007669"/>
    <property type="project" value="UniProtKB-KW"/>
</dbReference>
<dbReference type="KEGG" id="rlc:K227x_47060"/>
<evidence type="ECO:0000256" key="3">
    <source>
        <dbReference type="ARBA" id="ARBA00022670"/>
    </source>
</evidence>
<feature type="transmembrane region" description="Helical" evidence="9">
    <location>
        <begin position="138"/>
        <end position="169"/>
    </location>
</feature>
<name>A0A517NGP0_9BACT</name>
<keyword evidence="6 9" id="KW-1133">Transmembrane helix</keyword>
<feature type="transmembrane region" description="Helical" evidence="9">
    <location>
        <begin position="109"/>
        <end position="132"/>
    </location>
</feature>
<feature type="region of interest" description="Disordered" evidence="8">
    <location>
        <begin position="19"/>
        <end position="38"/>
    </location>
</feature>
<keyword evidence="4 9" id="KW-0812">Transmembrane</keyword>